<dbReference type="Proteomes" id="UP001519460">
    <property type="component" value="Unassembled WGS sequence"/>
</dbReference>
<accession>A0ABD0L5X8</accession>
<reference evidence="1 2" key="1">
    <citation type="journal article" date="2023" name="Sci. Data">
        <title>Genome assembly of the Korean intertidal mud-creeper Batillaria attramentaria.</title>
        <authorList>
            <person name="Patra A.K."/>
            <person name="Ho P.T."/>
            <person name="Jun S."/>
            <person name="Lee S.J."/>
            <person name="Kim Y."/>
            <person name="Won Y.J."/>
        </authorList>
    </citation>
    <scope>NUCLEOTIDE SEQUENCE [LARGE SCALE GENOMIC DNA]</scope>
    <source>
        <strain evidence="1">Wonlab-2016</strain>
    </source>
</reference>
<keyword evidence="2" id="KW-1185">Reference proteome</keyword>
<evidence type="ECO:0000313" key="1">
    <source>
        <dbReference type="EMBL" id="KAK7494790.1"/>
    </source>
</evidence>
<proteinExistence type="predicted"/>
<gene>
    <name evidence="1" type="ORF">BaRGS_00013917</name>
</gene>
<organism evidence="1 2">
    <name type="scientific">Batillaria attramentaria</name>
    <dbReference type="NCBI Taxonomy" id="370345"/>
    <lineage>
        <taxon>Eukaryota</taxon>
        <taxon>Metazoa</taxon>
        <taxon>Spiralia</taxon>
        <taxon>Lophotrochozoa</taxon>
        <taxon>Mollusca</taxon>
        <taxon>Gastropoda</taxon>
        <taxon>Caenogastropoda</taxon>
        <taxon>Sorbeoconcha</taxon>
        <taxon>Cerithioidea</taxon>
        <taxon>Batillariidae</taxon>
        <taxon>Batillaria</taxon>
    </lineage>
</organism>
<dbReference type="AlphaFoldDB" id="A0ABD0L5X8"/>
<dbReference type="EMBL" id="JACVVK020000080">
    <property type="protein sequence ID" value="KAK7494790.1"/>
    <property type="molecule type" value="Genomic_DNA"/>
</dbReference>
<sequence length="92" mass="10422">MNVDHQLTGFLAGLDKAWLLECRGIKATKADCRFLFRDTDMSGVCWQRSKLTCTKVYKTLIVADIHSTDHDCIFAVVILNMAIRESGEKPPY</sequence>
<protein>
    <submittedName>
        <fullName evidence="1">Uncharacterized protein</fullName>
    </submittedName>
</protein>
<name>A0ABD0L5X8_9CAEN</name>
<evidence type="ECO:0000313" key="2">
    <source>
        <dbReference type="Proteomes" id="UP001519460"/>
    </source>
</evidence>
<comment type="caution">
    <text evidence="1">The sequence shown here is derived from an EMBL/GenBank/DDBJ whole genome shotgun (WGS) entry which is preliminary data.</text>
</comment>